<evidence type="ECO:0000259" key="12">
    <source>
        <dbReference type="Pfam" id="PF18401"/>
    </source>
</evidence>
<dbReference type="CDD" id="cd06432">
    <property type="entry name" value="GT8_HUGT1_C_like"/>
    <property type="match status" value="1"/>
</dbReference>
<keyword evidence="5" id="KW-0808">Transferase</keyword>
<keyword evidence="8" id="KW-0325">Glycoprotein</keyword>
<reference evidence="16 17" key="1">
    <citation type="journal article" date="2018" name="Evol. Lett.">
        <title>Horizontal gene cluster transfer increased hallucinogenic mushroom diversity.</title>
        <authorList>
            <person name="Reynolds H.T."/>
            <person name="Vijayakumar V."/>
            <person name="Gluck-Thaler E."/>
            <person name="Korotkin H.B."/>
            <person name="Matheny P.B."/>
            <person name="Slot J.C."/>
        </authorList>
    </citation>
    <scope>NUCLEOTIDE SEQUENCE [LARGE SCALE GENOMIC DNA]</scope>
    <source>
        <strain evidence="16 17">2629</strain>
    </source>
</reference>
<dbReference type="Pfam" id="PF18404">
    <property type="entry name" value="Glyco_transf_24"/>
    <property type="match status" value="1"/>
</dbReference>
<feature type="compositionally biased region" description="Basic and acidic residues" evidence="9">
    <location>
        <begin position="1591"/>
        <end position="1605"/>
    </location>
</feature>
<evidence type="ECO:0000256" key="2">
    <source>
        <dbReference type="ARBA" id="ARBA00004319"/>
    </source>
</evidence>
<dbReference type="InterPro" id="IPR009448">
    <property type="entry name" value="UDP-g_GGtrans"/>
</dbReference>
<evidence type="ECO:0000256" key="3">
    <source>
        <dbReference type="ARBA" id="ARBA00004922"/>
    </source>
</evidence>
<evidence type="ECO:0000256" key="5">
    <source>
        <dbReference type="ARBA" id="ARBA00022679"/>
    </source>
</evidence>
<comment type="pathway">
    <text evidence="3">Protein modification; protein glycosylation.</text>
</comment>
<dbReference type="InterPro" id="IPR040497">
    <property type="entry name" value="Glyco_transf_24"/>
</dbReference>
<dbReference type="UniPathway" id="UPA00378"/>
<name>A0A409VSH9_9AGAR</name>
<dbReference type="Pfam" id="PF06427">
    <property type="entry name" value="UDP-g_GGTase"/>
    <property type="match status" value="1"/>
</dbReference>
<evidence type="ECO:0000313" key="17">
    <source>
        <dbReference type="Proteomes" id="UP000284842"/>
    </source>
</evidence>
<accession>A0A409VSH9</accession>
<comment type="cofactor">
    <cofactor evidence="1">
        <name>Ca(2+)</name>
        <dbReference type="ChEBI" id="CHEBI:29108"/>
    </cofactor>
</comment>
<dbReference type="GO" id="GO:0036503">
    <property type="term" value="P:ERAD pathway"/>
    <property type="evidence" value="ECO:0007669"/>
    <property type="project" value="TreeGrafter"/>
</dbReference>
<dbReference type="GO" id="GO:0051082">
    <property type="term" value="F:unfolded protein binding"/>
    <property type="evidence" value="ECO:0007669"/>
    <property type="project" value="TreeGrafter"/>
</dbReference>
<dbReference type="GO" id="GO:0003980">
    <property type="term" value="F:UDP-glucose:glycoprotein glucosyltransferase activity"/>
    <property type="evidence" value="ECO:0007669"/>
    <property type="project" value="InterPro"/>
</dbReference>
<evidence type="ECO:0000259" key="15">
    <source>
        <dbReference type="Pfam" id="PF18404"/>
    </source>
</evidence>
<dbReference type="EMBL" id="NHTK01005990">
    <property type="protein sequence ID" value="PPQ69221.1"/>
    <property type="molecule type" value="Genomic_DNA"/>
</dbReference>
<evidence type="ECO:0000256" key="8">
    <source>
        <dbReference type="ARBA" id="ARBA00023180"/>
    </source>
</evidence>
<comment type="similarity">
    <text evidence="4">Belongs to the glycosyltransferase 8 family.</text>
</comment>
<dbReference type="InterPro" id="IPR029044">
    <property type="entry name" value="Nucleotide-diphossugar_trans"/>
</dbReference>
<dbReference type="Proteomes" id="UP000284842">
    <property type="component" value="Unassembled WGS sequence"/>
</dbReference>
<feature type="domain" description="Glucosyltransferase 24 catalytic" evidence="15">
    <location>
        <begin position="1275"/>
        <end position="1540"/>
    </location>
</feature>
<evidence type="ECO:0008006" key="18">
    <source>
        <dbReference type="Google" id="ProtNLM"/>
    </source>
</evidence>
<proteinExistence type="inferred from homology"/>
<dbReference type="Pfam" id="PF18400">
    <property type="entry name" value="Thioredoxin_12"/>
    <property type="match status" value="1"/>
</dbReference>
<dbReference type="InterPro" id="IPR040525">
    <property type="entry name" value="UGGT_TRXL_4"/>
</dbReference>
<dbReference type="SUPFAM" id="SSF53448">
    <property type="entry name" value="Nucleotide-diphospho-sugar transferases"/>
    <property type="match status" value="1"/>
</dbReference>
<dbReference type="Gene3D" id="3.90.550.10">
    <property type="entry name" value="Spore Coat Polysaccharide Biosynthesis Protein SpsA, Chain A"/>
    <property type="match status" value="1"/>
</dbReference>
<comment type="caution">
    <text evidence="16">The sequence shown here is derived from an EMBL/GenBank/DDBJ whole genome shotgun (WGS) entry which is preliminary data.</text>
</comment>
<dbReference type="STRING" id="181874.A0A409VSH9"/>
<feature type="domain" description="UGGT thioredoxin-like" evidence="13">
    <location>
        <begin position="439"/>
        <end position="702"/>
    </location>
</feature>
<evidence type="ECO:0000256" key="10">
    <source>
        <dbReference type="SAM" id="SignalP"/>
    </source>
</evidence>
<keyword evidence="17" id="KW-1185">Reference proteome</keyword>
<feature type="domain" description="UDP-glucose:glycoprotein glucosyltransferase thioredoxin-like" evidence="14">
    <location>
        <begin position="717"/>
        <end position="950"/>
    </location>
</feature>
<dbReference type="InterPro" id="IPR040694">
    <property type="entry name" value="UGGT_TRXL_2"/>
</dbReference>
<evidence type="ECO:0000256" key="9">
    <source>
        <dbReference type="SAM" id="MobiDB-lite"/>
    </source>
</evidence>
<evidence type="ECO:0000313" key="16">
    <source>
        <dbReference type="EMBL" id="PPQ69221.1"/>
    </source>
</evidence>
<dbReference type="PANTHER" id="PTHR11226:SF0">
    <property type="entry name" value="UDP-GLUCOSE:GLYCOPROTEIN GLUCOSYLTRANSFERASE"/>
    <property type="match status" value="1"/>
</dbReference>
<dbReference type="FunCoup" id="A0A409VSH9">
    <property type="interactions" value="410"/>
</dbReference>
<feature type="domain" description="UGGT thioredoxin-like" evidence="12">
    <location>
        <begin position="304"/>
        <end position="431"/>
    </location>
</feature>
<dbReference type="InterPro" id="IPR040693">
    <property type="entry name" value="UGGT_TRXL_1"/>
</dbReference>
<dbReference type="Pfam" id="PF18401">
    <property type="entry name" value="Thioredoxin_13"/>
    <property type="match status" value="1"/>
</dbReference>
<dbReference type="PANTHER" id="PTHR11226">
    <property type="entry name" value="UDP-GLUCOSE GLYCOPROTEIN:GLUCOSYLTRANSFERASE"/>
    <property type="match status" value="1"/>
</dbReference>
<evidence type="ECO:0000256" key="1">
    <source>
        <dbReference type="ARBA" id="ARBA00001913"/>
    </source>
</evidence>
<feature type="region of interest" description="Disordered" evidence="9">
    <location>
        <begin position="1560"/>
        <end position="1605"/>
    </location>
</feature>
<evidence type="ECO:0000259" key="13">
    <source>
        <dbReference type="Pfam" id="PF18402"/>
    </source>
</evidence>
<keyword evidence="6 10" id="KW-0732">Signal</keyword>
<evidence type="ECO:0000256" key="4">
    <source>
        <dbReference type="ARBA" id="ARBA00006351"/>
    </source>
</evidence>
<dbReference type="FunFam" id="3.90.550.10:FF:000065">
    <property type="entry name" value="UDP-glucose:glycoprotein glucosyltransferase, putative"/>
    <property type="match status" value="1"/>
</dbReference>
<dbReference type="OrthoDB" id="27683at2759"/>
<dbReference type="InParanoid" id="A0A409VSH9"/>
<gene>
    <name evidence="16" type="ORF">CVT24_000018</name>
</gene>
<dbReference type="GO" id="GO:0018279">
    <property type="term" value="P:protein N-linked glycosylation via asparagine"/>
    <property type="evidence" value="ECO:0007669"/>
    <property type="project" value="TreeGrafter"/>
</dbReference>
<comment type="subcellular location">
    <subcellularLocation>
        <location evidence="2">Endoplasmic reticulum lumen</location>
    </subcellularLocation>
</comment>
<evidence type="ECO:0000259" key="11">
    <source>
        <dbReference type="Pfam" id="PF18400"/>
    </source>
</evidence>
<feature type="chain" id="PRO_5019146708" description="Glycosyltransferase family 24 protein" evidence="10">
    <location>
        <begin position="20"/>
        <end position="1605"/>
    </location>
</feature>
<keyword evidence="7" id="KW-0256">Endoplasmic reticulum</keyword>
<feature type="domain" description="UGGT thioredoxin-like" evidence="11">
    <location>
        <begin position="33"/>
        <end position="232"/>
    </location>
</feature>
<protein>
    <recommendedName>
        <fullName evidence="18">Glycosyltransferase family 24 protein</fullName>
    </recommendedName>
</protein>
<evidence type="ECO:0000256" key="7">
    <source>
        <dbReference type="ARBA" id="ARBA00022824"/>
    </source>
</evidence>
<evidence type="ECO:0000259" key="14">
    <source>
        <dbReference type="Pfam" id="PF18403"/>
    </source>
</evidence>
<sequence>MNRALLLLGAVISVLQAAASPPVEVALRSSWSAPPLLAEILETVALENPSVFFEYLDQLTNPEVIPTLVGLSPEATHQAALQVAIDNFLLHEPSALSLVQLNLGLHAATPKLEAYYNYYNEHHQNSAGTSCGSWVDWYGTVICDVEALAALVKTEAIDAPNSSIPTRPQLLTFDHIFPPPDRILERPPRTAILYGSLTSPNFRELYVYLLKLTNTLDPHVEFVFRHIPPSQPSVTRNYLSGYGVALDLKKMDYLALDDRNSNVGSSSNTGSTATDSDIGKEKADLVLPLILSHPENASAPDASVPISEDERRVIGSRSMQIVLDSEDQLNTLIQLSQNFPKYATQLARRVALNESVAEEIKANSIIVPQGHNFFWLNGAPIDAKDVSPFGLIKAFKKERSIMSSLTNGDQITRQQAFELMTDPAVEVAHKTNAVAEAIFDASDRPEGGDIIFWWNDMEKDSRYSRWPESLYTLLRSMYPGQLPLVRRNLFNCILILDLSDRGALNFVANPMANVIERDFPLRFGLVPTPETENGAKMAKLFHYLTTEFGKKPTLSFIQSLSRAVVPDPMQRNVEWSAVSDLYDQLVNARKEQKPDFVPVSLEDIFKGKLERSAPIEKMNDYVERLGAVLGPTAPMGHAFFNGKHLPFDDDFLRNLQSELSAQTQFLAGKVYEMELTDENAGETMSNYFYDLPTTSKRRNKYIFPTGSTAAVNRIANIPEIFNQLKMESSSWTYVYPTKKNAISQSLLIIADLDSDHGLSLIKNALLSLDENSRTRVSFIHNPSTLPVVNSDDRPTASWLLAHLYMRGQLSKASPSTLLSALGLADSATKFEQDGAQAPLSVDNAVKALTGGQGIAGIAKEEYHDFVRNGRLLARRLKVAPGESVLSVNGRIVGPIGSDGFQSADFKALEEFEWKKRTEPIVKAFETVIPYLSDDKYRFADVVSSSSSVVAASQQLDPSEIGLFDAPPRPRQRNYKLLAANYTAIRIGDEESALYRVAVILDPISETSQKWSSLIKWLVNIPDVWVEIHLNSKGYYDDLPIKRFYRYNLAPTLRFNDNGEEVAAVARFEGIPVDPIYTLAMDVPTSWLVRPNVALYDLDNIQLNKLFPGDTSVEAIFQLDHIVIEGHARDVKLGSAPRGVQLELTSSEGVPIDDTLVVYNLGYFQFKAGPGVFQLKIRPGRSQEIFKLESAGNEGWDSPSVEEAGDTITVTSFEGITLYPRLARLPGKEKEDVLAEADEEESKSVFEEFTDRFKSLFGSAKKDSKDLVPVKQQADINIFTVASGLLYERFVGIMILSVLKNTNSSVKFWFIENFLSPSFLEFIPHMAEKYNFEYELVTYKWPSWLRAQTEKQRIIWAYKILFLDVLFPLDLKKVIFVDADQIVRADLQELVDLDLEGAPYGYTPMGDDNTDMEGFRFWKTGYWKEFLQGKPYHISALYVIDLVRFRQLAAGDILRGQYQQLSADPNSLANLDQDLPNNLQQQVPIFSLDEDWLWCETWCSKDRLHRAKTIDLCQNPLTKEPKLARARQIPEWEEYDAEIARLARDLAAEGKIHTRMATADANVLAGGGPPNTDKSDGVEDETNVQTPPNEASTRHVENKQSTHDEL</sequence>
<dbReference type="Pfam" id="PF18403">
    <property type="entry name" value="Thioredoxin_15"/>
    <property type="match status" value="1"/>
</dbReference>
<dbReference type="InterPro" id="IPR040692">
    <property type="entry name" value="UGGT_TRXL_3"/>
</dbReference>
<organism evidence="16 17">
    <name type="scientific">Panaeolus cyanescens</name>
    <dbReference type="NCBI Taxonomy" id="181874"/>
    <lineage>
        <taxon>Eukaryota</taxon>
        <taxon>Fungi</taxon>
        <taxon>Dikarya</taxon>
        <taxon>Basidiomycota</taxon>
        <taxon>Agaricomycotina</taxon>
        <taxon>Agaricomycetes</taxon>
        <taxon>Agaricomycetidae</taxon>
        <taxon>Agaricales</taxon>
        <taxon>Agaricineae</taxon>
        <taxon>Galeropsidaceae</taxon>
        <taxon>Panaeolus</taxon>
    </lineage>
</organism>
<evidence type="ECO:0000256" key="6">
    <source>
        <dbReference type="ARBA" id="ARBA00022729"/>
    </source>
</evidence>
<dbReference type="GO" id="GO:0005788">
    <property type="term" value="C:endoplasmic reticulum lumen"/>
    <property type="evidence" value="ECO:0007669"/>
    <property type="project" value="UniProtKB-SubCell"/>
</dbReference>
<feature type="signal peptide" evidence="10">
    <location>
        <begin position="1"/>
        <end position="19"/>
    </location>
</feature>
<dbReference type="Pfam" id="PF18402">
    <property type="entry name" value="Thioredoxin_14"/>
    <property type="match status" value="1"/>
</dbReference>